<dbReference type="AlphaFoldDB" id="A0A0C9YQN4"/>
<name>A0A0C9YQN4_9AGAM</name>
<gene>
    <name evidence="1" type="ORF">PISMIDRAFT_14069</name>
</gene>
<protein>
    <submittedName>
        <fullName evidence="1">Uncharacterized protein</fullName>
    </submittedName>
</protein>
<dbReference type="EMBL" id="KN833795">
    <property type="protein sequence ID" value="KIK18916.1"/>
    <property type="molecule type" value="Genomic_DNA"/>
</dbReference>
<sequence>MAHLYPDESCWPQKLEDLSATNQEVTWTRMLVAALFLSIAHSFNRVSEPHNTVGWISVVFQSLSIVREL</sequence>
<evidence type="ECO:0000313" key="1">
    <source>
        <dbReference type="EMBL" id="KIK18916.1"/>
    </source>
</evidence>
<accession>A0A0C9YQN4</accession>
<organism evidence="1 2">
    <name type="scientific">Pisolithus microcarpus 441</name>
    <dbReference type="NCBI Taxonomy" id="765257"/>
    <lineage>
        <taxon>Eukaryota</taxon>
        <taxon>Fungi</taxon>
        <taxon>Dikarya</taxon>
        <taxon>Basidiomycota</taxon>
        <taxon>Agaricomycotina</taxon>
        <taxon>Agaricomycetes</taxon>
        <taxon>Agaricomycetidae</taxon>
        <taxon>Boletales</taxon>
        <taxon>Sclerodermatineae</taxon>
        <taxon>Pisolithaceae</taxon>
        <taxon>Pisolithus</taxon>
    </lineage>
</organism>
<proteinExistence type="predicted"/>
<evidence type="ECO:0000313" key="2">
    <source>
        <dbReference type="Proteomes" id="UP000054018"/>
    </source>
</evidence>
<reference evidence="1 2" key="1">
    <citation type="submission" date="2014-04" db="EMBL/GenBank/DDBJ databases">
        <authorList>
            <consortium name="DOE Joint Genome Institute"/>
            <person name="Kuo A."/>
            <person name="Kohler A."/>
            <person name="Costa M.D."/>
            <person name="Nagy L.G."/>
            <person name="Floudas D."/>
            <person name="Copeland A."/>
            <person name="Barry K.W."/>
            <person name="Cichocki N."/>
            <person name="Veneault-Fourrey C."/>
            <person name="LaButti K."/>
            <person name="Lindquist E.A."/>
            <person name="Lipzen A."/>
            <person name="Lundell T."/>
            <person name="Morin E."/>
            <person name="Murat C."/>
            <person name="Sun H."/>
            <person name="Tunlid A."/>
            <person name="Henrissat B."/>
            <person name="Grigoriev I.V."/>
            <person name="Hibbett D.S."/>
            <person name="Martin F."/>
            <person name="Nordberg H.P."/>
            <person name="Cantor M.N."/>
            <person name="Hua S.X."/>
        </authorList>
    </citation>
    <scope>NUCLEOTIDE SEQUENCE [LARGE SCALE GENOMIC DNA]</scope>
    <source>
        <strain evidence="1 2">441</strain>
    </source>
</reference>
<keyword evidence="2" id="KW-1185">Reference proteome</keyword>
<reference evidence="2" key="2">
    <citation type="submission" date="2015-01" db="EMBL/GenBank/DDBJ databases">
        <title>Evolutionary Origins and Diversification of the Mycorrhizal Mutualists.</title>
        <authorList>
            <consortium name="DOE Joint Genome Institute"/>
            <consortium name="Mycorrhizal Genomics Consortium"/>
            <person name="Kohler A."/>
            <person name="Kuo A."/>
            <person name="Nagy L.G."/>
            <person name="Floudas D."/>
            <person name="Copeland A."/>
            <person name="Barry K.W."/>
            <person name="Cichocki N."/>
            <person name="Veneault-Fourrey C."/>
            <person name="LaButti K."/>
            <person name="Lindquist E.A."/>
            <person name="Lipzen A."/>
            <person name="Lundell T."/>
            <person name="Morin E."/>
            <person name="Murat C."/>
            <person name="Riley R."/>
            <person name="Ohm R."/>
            <person name="Sun H."/>
            <person name="Tunlid A."/>
            <person name="Henrissat B."/>
            <person name="Grigoriev I.V."/>
            <person name="Hibbett D.S."/>
            <person name="Martin F."/>
        </authorList>
    </citation>
    <scope>NUCLEOTIDE SEQUENCE [LARGE SCALE GENOMIC DNA]</scope>
    <source>
        <strain evidence="2">441</strain>
    </source>
</reference>
<dbReference type="HOGENOM" id="CLU_2776864_0_0_1"/>
<dbReference type="Proteomes" id="UP000054018">
    <property type="component" value="Unassembled WGS sequence"/>
</dbReference>